<organism evidence="2 3">
    <name type="scientific">Bifidobacterium margollesii</name>
    <dbReference type="NCBI Taxonomy" id="2020964"/>
    <lineage>
        <taxon>Bacteria</taxon>
        <taxon>Bacillati</taxon>
        <taxon>Actinomycetota</taxon>
        <taxon>Actinomycetes</taxon>
        <taxon>Bifidobacteriales</taxon>
        <taxon>Bifidobacteriaceae</taxon>
        <taxon>Bifidobacterium</taxon>
    </lineage>
</organism>
<keyword evidence="1" id="KW-0472">Membrane</keyword>
<keyword evidence="1" id="KW-0812">Transmembrane</keyword>
<evidence type="ECO:0000313" key="2">
    <source>
        <dbReference type="EMBL" id="PLS30170.1"/>
    </source>
</evidence>
<gene>
    <name evidence="2" type="ORF">Uis1B_1992</name>
</gene>
<dbReference type="AlphaFoldDB" id="A0A2N5J7I7"/>
<dbReference type="Proteomes" id="UP000235050">
    <property type="component" value="Unassembled WGS sequence"/>
</dbReference>
<protein>
    <submittedName>
        <fullName evidence="2">Uncharacterized protein</fullName>
    </submittedName>
</protein>
<proteinExistence type="predicted"/>
<keyword evidence="1" id="KW-1133">Transmembrane helix</keyword>
<sequence length="37" mass="3666">MLVVAAAAGGTGRLWLVMGACLLAAVGASAFISFVDR</sequence>
<evidence type="ECO:0000313" key="3">
    <source>
        <dbReference type="Proteomes" id="UP000235050"/>
    </source>
</evidence>
<evidence type="ECO:0000256" key="1">
    <source>
        <dbReference type="SAM" id="Phobius"/>
    </source>
</evidence>
<accession>A0A2N5J7I7</accession>
<name>A0A2N5J7I7_9BIFI</name>
<dbReference type="EMBL" id="NMWU01000041">
    <property type="protein sequence ID" value="PLS30170.1"/>
    <property type="molecule type" value="Genomic_DNA"/>
</dbReference>
<keyword evidence="3" id="KW-1185">Reference proteome</keyword>
<comment type="caution">
    <text evidence="2">The sequence shown here is derived from an EMBL/GenBank/DDBJ whole genome shotgun (WGS) entry which is preliminary data.</text>
</comment>
<feature type="transmembrane region" description="Helical" evidence="1">
    <location>
        <begin position="12"/>
        <end position="35"/>
    </location>
</feature>
<reference evidence="2 3" key="1">
    <citation type="submission" date="2017-07" db="EMBL/GenBank/DDBJ databases">
        <title>Bifidobacterium novel species.</title>
        <authorList>
            <person name="Lugli G.A."/>
            <person name="Milani C."/>
            <person name="Duranti S."/>
            <person name="Mangifesta M."/>
        </authorList>
    </citation>
    <scope>NUCLEOTIDE SEQUENCE [LARGE SCALE GENOMIC DNA]</scope>
    <source>
        <strain evidence="3">Uis1B</strain>
    </source>
</reference>